<evidence type="ECO:0000313" key="4">
    <source>
        <dbReference type="EMBL" id="GAA4343240.1"/>
    </source>
</evidence>
<reference evidence="5" key="1">
    <citation type="journal article" date="2019" name="Int. J. Syst. Evol. Microbiol.">
        <title>The Global Catalogue of Microorganisms (GCM) 10K type strain sequencing project: providing services to taxonomists for standard genome sequencing and annotation.</title>
        <authorList>
            <consortium name="The Broad Institute Genomics Platform"/>
            <consortium name="The Broad Institute Genome Sequencing Center for Infectious Disease"/>
            <person name="Wu L."/>
            <person name="Ma J."/>
        </authorList>
    </citation>
    <scope>NUCLEOTIDE SEQUENCE [LARGE SCALE GENOMIC DNA]</scope>
    <source>
        <strain evidence="5">JCM 17666</strain>
    </source>
</reference>
<dbReference type="PANTHER" id="PTHR48106">
    <property type="entry name" value="QUINONE OXIDOREDUCTASE PIG3-RELATED"/>
    <property type="match status" value="1"/>
</dbReference>
<dbReference type="NCBIfam" id="TIGR02824">
    <property type="entry name" value="quinone_pig3"/>
    <property type="match status" value="1"/>
</dbReference>
<organism evidence="4 5">
    <name type="scientific">Pigmentiphaga soli</name>
    <dbReference type="NCBI Taxonomy" id="1007095"/>
    <lineage>
        <taxon>Bacteria</taxon>
        <taxon>Pseudomonadati</taxon>
        <taxon>Pseudomonadota</taxon>
        <taxon>Betaproteobacteria</taxon>
        <taxon>Burkholderiales</taxon>
        <taxon>Alcaligenaceae</taxon>
        <taxon>Pigmentiphaga</taxon>
    </lineage>
</organism>
<dbReference type="InterPro" id="IPR013149">
    <property type="entry name" value="ADH-like_C"/>
</dbReference>
<keyword evidence="1" id="KW-0521">NADP</keyword>
<dbReference type="SUPFAM" id="SSF50129">
    <property type="entry name" value="GroES-like"/>
    <property type="match status" value="1"/>
</dbReference>
<accession>A0ABP8HRI9</accession>
<dbReference type="EMBL" id="BAABFO010000037">
    <property type="protein sequence ID" value="GAA4343240.1"/>
    <property type="molecule type" value="Genomic_DNA"/>
</dbReference>
<proteinExistence type="predicted"/>
<dbReference type="Pfam" id="PF00107">
    <property type="entry name" value="ADH_zinc_N"/>
    <property type="match status" value="1"/>
</dbReference>
<dbReference type="Pfam" id="PF08240">
    <property type="entry name" value="ADH_N"/>
    <property type="match status" value="1"/>
</dbReference>
<sequence>MLQDTIVIARAGGPEVLTPARRPVPEPGRGQVLIRVRAAGVNRHDCGQRARGPNNHESDIPGLEVAGVVQAVGDEVVGLEPGTEVCALINGGGYAQYALAEAPLVMPMPAGFSDEEAAGVPEVAFTTWYNMFFVATLKPGGRVLIHGGTSGVGVFAIQLLTALGHPVYATCGTPEKVDLATQLGARHAFNYRSEDFAAQLKADGVAIDAVLDMSGGRYMAQNLDVLAYGGHIVHLTTGTAAATPVPLGAVMQKEARVTGSRLRPLPLARKIEVALALKSVAWPLLGNRIRPLVHRVFPLAQAADAHRYLESGDSFGKLILKP</sequence>
<dbReference type="InterPro" id="IPR036291">
    <property type="entry name" value="NAD(P)-bd_dom_sf"/>
</dbReference>
<evidence type="ECO:0000256" key="2">
    <source>
        <dbReference type="ARBA" id="ARBA00023002"/>
    </source>
</evidence>
<keyword evidence="5" id="KW-1185">Reference proteome</keyword>
<evidence type="ECO:0000256" key="1">
    <source>
        <dbReference type="ARBA" id="ARBA00022857"/>
    </source>
</evidence>
<dbReference type="InterPro" id="IPR014189">
    <property type="entry name" value="Quinone_OxRdtase_PIG3"/>
</dbReference>
<feature type="domain" description="Enoyl reductase (ER)" evidence="3">
    <location>
        <begin position="12"/>
        <end position="320"/>
    </location>
</feature>
<keyword evidence="2" id="KW-0560">Oxidoreductase</keyword>
<dbReference type="SUPFAM" id="SSF51735">
    <property type="entry name" value="NAD(P)-binding Rossmann-fold domains"/>
    <property type="match status" value="1"/>
</dbReference>
<evidence type="ECO:0000259" key="3">
    <source>
        <dbReference type="SMART" id="SM00829"/>
    </source>
</evidence>
<protein>
    <submittedName>
        <fullName evidence="4">NAD(P)H-quinone oxidoreductase</fullName>
    </submittedName>
</protein>
<dbReference type="InterPro" id="IPR011032">
    <property type="entry name" value="GroES-like_sf"/>
</dbReference>
<name>A0ABP8HRI9_9BURK</name>
<dbReference type="PANTHER" id="PTHR48106:SF8">
    <property type="entry name" value="OS02G0805600 PROTEIN"/>
    <property type="match status" value="1"/>
</dbReference>
<dbReference type="CDD" id="cd05276">
    <property type="entry name" value="p53_inducible_oxidoreductase"/>
    <property type="match status" value="1"/>
</dbReference>
<dbReference type="Gene3D" id="3.90.180.10">
    <property type="entry name" value="Medium-chain alcohol dehydrogenases, catalytic domain"/>
    <property type="match status" value="1"/>
</dbReference>
<dbReference type="RefSeq" id="WP_345252278.1">
    <property type="nucleotide sequence ID" value="NZ_BAABFO010000037.1"/>
</dbReference>
<dbReference type="InterPro" id="IPR020843">
    <property type="entry name" value="ER"/>
</dbReference>
<gene>
    <name evidence="4" type="ORF">GCM10023144_45920</name>
</gene>
<evidence type="ECO:0000313" key="5">
    <source>
        <dbReference type="Proteomes" id="UP001501671"/>
    </source>
</evidence>
<dbReference type="Gene3D" id="3.40.50.720">
    <property type="entry name" value="NAD(P)-binding Rossmann-like Domain"/>
    <property type="match status" value="1"/>
</dbReference>
<comment type="caution">
    <text evidence="4">The sequence shown here is derived from an EMBL/GenBank/DDBJ whole genome shotgun (WGS) entry which is preliminary data.</text>
</comment>
<dbReference type="SMART" id="SM00829">
    <property type="entry name" value="PKS_ER"/>
    <property type="match status" value="1"/>
</dbReference>
<dbReference type="Proteomes" id="UP001501671">
    <property type="component" value="Unassembled WGS sequence"/>
</dbReference>
<dbReference type="InterPro" id="IPR013154">
    <property type="entry name" value="ADH-like_N"/>
</dbReference>